<evidence type="ECO:0000256" key="3">
    <source>
        <dbReference type="ARBA" id="ARBA00012148"/>
    </source>
</evidence>
<accession>A0A835AJ04</accession>
<keyword evidence="5" id="KW-0812">Transmembrane</keyword>
<dbReference type="GO" id="GO:0005524">
    <property type="term" value="F:ATP binding"/>
    <property type="evidence" value="ECO:0007669"/>
    <property type="project" value="UniProtKB-KW"/>
</dbReference>
<feature type="region of interest" description="Disordered" evidence="14">
    <location>
        <begin position="1"/>
        <end position="21"/>
    </location>
</feature>
<evidence type="ECO:0000256" key="7">
    <source>
        <dbReference type="ARBA" id="ARBA00031428"/>
    </source>
</evidence>
<dbReference type="PROSITE" id="PS01238">
    <property type="entry name" value="GDA1_CD39_NTPASE"/>
    <property type="match status" value="1"/>
</dbReference>
<evidence type="ECO:0000256" key="9">
    <source>
        <dbReference type="ARBA" id="ARBA00049175"/>
    </source>
</evidence>
<keyword evidence="16" id="KW-1185">Reference proteome</keyword>
<evidence type="ECO:0000256" key="5">
    <source>
        <dbReference type="ARBA" id="ARBA00022968"/>
    </source>
</evidence>
<reference evidence="15" key="1">
    <citation type="submission" date="2020-07" db="EMBL/GenBank/DDBJ databases">
        <title>Genome sequence and genetic diversity analysis of an under-domesticated orphan crop, white fonio (Digitaria exilis).</title>
        <authorList>
            <person name="Bennetzen J.L."/>
            <person name="Chen S."/>
            <person name="Ma X."/>
            <person name="Wang X."/>
            <person name="Yssel A.E.J."/>
            <person name="Chaluvadi S.R."/>
            <person name="Johnson M."/>
            <person name="Gangashetty P."/>
            <person name="Hamidou F."/>
            <person name="Sanogo M.D."/>
            <person name="Zwaenepoel A."/>
            <person name="Wallace J."/>
            <person name="Van De Peer Y."/>
            <person name="Van Deynze A."/>
        </authorList>
    </citation>
    <scope>NUCLEOTIDE SEQUENCE</scope>
    <source>
        <tissue evidence="15">Leaves</tissue>
    </source>
</reference>
<evidence type="ECO:0000256" key="2">
    <source>
        <dbReference type="ARBA" id="ARBA00009283"/>
    </source>
</evidence>
<dbReference type="GO" id="GO:0016020">
    <property type="term" value="C:membrane"/>
    <property type="evidence" value="ECO:0007669"/>
    <property type="project" value="UniProtKB-SubCell"/>
</dbReference>
<keyword evidence="12" id="KW-0547">Nucleotide-binding</keyword>
<feature type="compositionally biased region" description="Low complexity" evidence="14">
    <location>
        <begin position="1"/>
        <end position="17"/>
    </location>
</feature>
<feature type="active site" description="Proton acceptor" evidence="11">
    <location>
        <position position="154"/>
    </location>
</feature>
<comment type="subcellular location">
    <subcellularLocation>
        <location evidence="1">Membrane</location>
        <topology evidence="1">Single-pass type II membrane protein</topology>
    </subcellularLocation>
</comment>
<dbReference type="GO" id="GO:0009134">
    <property type="term" value="P:nucleoside diphosphate catabolic process"/>
    <property type="evidence" value="ECO:0007669"/>
    <property type="project" value="TreeGrafter"/>
</dbReference>
<keyword evidence="4 13" id="KW-0378">Hydrolase</keyword>
<dbReference type="EC" id="3.6.1.5" evidence="3"/>
<evidence type="ECO:0000256" key="6">
    <source>
        <dbReference type="ARBA" id="ARBA00030084"/>
    </source>
</evidence>
<evidence type="ECO:0000256" key="8">
    <source>
        <dbReference type="ARBA" id="ARBA00032306"/>
    </source>
</evidence>
<evidence type="ECO:0000256" key="13">
    <source>
        <dbReference type="RuleBase" id="RU003833"/>
    </source>
</evidence>
<dbReference type="GO" id="GO:0017110">
    <property type="term" value="F:nucleoside diphosphate phosphatase activity"/>
    <property type="evidence" value="ECO:0007669"/>
    <property type="project" value="TreeGrafter"/>
</dbReference>
<evidence type="ECO:0000256" key="14">
    <source>
        <dbReference type="SAM" id="MobiDB-lite"/>
    </source>
</evidence>
<comment type="caution">
    <text evidence="15">The sequence shown here is derived from an EMBL/GenBank/DDBJ whole genome shotgun (WGS) entry which is preliminary data.</text>
</comment>
<dbReference type="Gene3D" id="3.30.420.40">
    <property type="match status" value="1"/>
</dbReference>
<sequence>MPRSPASSSSSSAASRRTGPLDAAAQGNKYAVIFDAGSSGSRVHVFRFDANLDLVRIGNEIELFVQKKPGLSAYANDPREAAESLVSLLEEAKRVVPAELRDQTPVRVGATAGLRNLGTEKSEQILQAVRDLLREKSSFKNQADWVTVLDGSQEGAYEWVTINYLLGNLGKTYADTVGVVDLGGGSVQMAYAIAEKDADKAPRPSEGEDSYVKKLVLKGVTYNLYVHSYLHYGLLAARAEVLKAGNGNGYSNCMLEGYQGIIISCLLTAHIYLVLSVSAGQYKYGSETFEASASPSGASYSKCKDDAVKALKVDEACTHMKCSFGGIWNGGGGAGQKNLFVASFFFDRAAEAGFVNPKADVAKVRPSEFEQAAKRACKLSVKDAEAAYPGVQKDNIPYICLDLVYQYTLLVDGFGVDANHKMTLVKKVPYNGASVEAAWPLGSAIEVASS</sequence>
<dbReference type="GO" id="GO:0004050">
    <property type="term" value="F:apyrase activity"/>
    <property type="evidence" value="ECO:0007669"/>
    <property type="project" value="UniProtKB-EC"/>
</dbReference>
<comment type="function">
    <text evidence="10">Catalyzes the hydrolysis of phosphoanhydride bonds of nucleoside tri- and di-phosphates.</text>
</comment>
<dbReference type="EMBL" id="JACEFO010002545">
    <property type="protein sequence ID" value="KAF8656546.1"/>
    <property type="molecule type" value="Genomic_DNA"/>
</dbReference>
<name>A0A835AJ04_9POAL</name>
<dbReference type="PANTHER" id="PTHR11782">
    <property type="entry name" value="ADENOSINE/GUANOSINE DIPHOSPHATASE"/>
    <property type="match status" value="1"/>
</dbReference>
<dbReference type="AlphaFoldDB" id="A0A835AJ04"/>
<dbReference type="InterPro" id="IPR000407">
    <property type="entry name" value="GDA1_CD39_NTPase"/>
</dbReference>
<dbReference type="OrthoDB" id="6372431at2759"/>
<evidence type="ECO:0000313" key="16">
    <source>
        <dbReference type="Proteomes" id="UP000636709"/>
    </source>
</evidence>
<dbReference type="CDD" id="cd24041">
    <property type="entry name" value="ASKHA_NBD_AtAPY1-like"/>
    <property type="match status" value="1"/>
</dbReference>
<evidence type="ECO:0000256" key="4">
    <source>
        <dbReference type="ARBA" id="ARBA00022801"/>
    </source>
</evidence>
<dbReference type="Gene3D" id="3.30.420.150">
    <property type="entry name" value="Exopolyphosphatase. Domain 2"/>
    <property type="match status" value="1"/>
</dbReference>
<dbReference type="Proteomes" id="UP000636709">
    <property type="component" value="Unassembled WGS sequence"/>
</dbReference>
<dbReference type="PANTHER" id="PTHR11782:SF48">
    <property type="entry name" value="APYRASE 2-RELATED"/>
    <property type="match status" value="1"/>
</dbReference>
<evidence type="ECO:0000313" key="15">
    <source>
        <dbReference type="EMBL" id="KAF8656546.1"/>
    </source>
</evidence>
<dbReference type="Pfam" id="PF01150">
    <property type="entry name" value="GDA1_CD39"/>
    <property type="match status" value="1"/>
</dbReference>
<comment type="similarity">
    <text evidence="2 13">Belongs to the GDA1/CD39 NTPase family.</text>
</comment>
<proteinExistence type="inferred from homology"/>
<organism evidence="15 16">
    <name type="scientific">Digitaria exilis</name>
    <dbReference type="NCBI Taxonomy" id="1010633"/>
    <lineage>
        <taxon>Eukaryota</taxon>
        <taxon>Viridiplantae</taxon>
        <taxon>Streptophyta</taxon>
        <taxon>Embryophyta</taxon>
        <taxon>Tracheophyta</taxon>
        <taxon>Spermatophyta</taxon>
        <taxon>Magnoliopsida</taxon>
        <taxon>Liliopsida</taxon>
        <taxon>Poales</taxon>
        <taxon>Poaceae</taxon>
        <taxon>PACMAD clade</taxon>
        <taxon>Panicoideae</taxon>
        <taxon>Panicodae</taxon>
        <taxon>Paniceae</taxon>
        <taxon>Anthephorinae</taxon>
        <taxon>Digitaria</taxon>
    </lineage>
</organism>
<evidence type="ECO:0000256" key="10">
    <source>
        <dbReference type="ARBA" id="ARBA00055524"/>
    </source>
</evidence>
<evidence type="ECO:0000256" key="12">
    <source>
        <dbReference type="PIRSR" id="PIRSR600407-2"/>
    </source>
</evidence>
<gene>
    <name evidence="15" type="ORF">HU200_060604</name>
</gene>
<feature type="binding site" evidence="12">
    <location>
        <begin position="184"/>
        <end position="188"/>
    </location>
    <ligand>
        <name>ATP</name>
        <dbReference type="ChEBI" id="CHEBI:30616"/>
    </ligand>
</feature>
<evidence type="ECO:0000256" key="1">
    <source>
        <dbReference type="ARBA" id="ARBA00004606"/>
    </source>
</evidence>
<keyword evidence="5" id="KW-0735">Signal-anchor</keyword>
<keyword evidence="12" id="KW-0067">ATP-binding</keyword>
<comment type="catalytic activity">
    <reaction evidence="9">
        <text>a ribonucleoside 5'-triphosphate + 2 H2O = a ribonucleoside 5'-phosphate + 2 phosphate + 2 H(+)</text>
        <dbReference type="Rhea" id="RHEA:36795"/>
        <dbReference type="ChEBI" id="CHEBI:15377"/>
        <dbReference type="ChEBI" id="CHEBI:15378"/>
        <dbReference type="ChEBI" id="CHEBI:43474"/>
        <dbReference type="ChEBI" id="CHEBI:58043"/>
        <dbReference type="ChEBI" id="CHEBI:61557"/>
        <dbReference type="EC" id="3.6.1.5"/>
    </reaction>
</comment>
<dbReference type="FunFam" id="3.30.420.150:FF:000008">
    <property type="entry name" value="Apyrase 1"/>
    <property type="match status" value="1"/>
</dbReference>
<protein>
    <recommendedName>
        <fullName evidence="3">apyrase</fullName>
        <ecNumber evidence="3">3.6.1.5</ecNumber>
    </recommendedName>
    <alternativeName>
        <fullName evidence="7">ATP-diphosphatase</fullName>
    </alternativeName>
    <alternativeName>
        <fullName evidence="8">ATP-diphosphohydrolase</fullName>
    </alternativeName>
    <alternativeName>
        <fullName evidence="6">Adenosine diphosphatase</fullName>
    </alternativeName>
</protein>
<evidence type="ECO:0000256" key="11">
    <source>
        <dbReference type="PIRSR" id="PIRSR600407-1"/>
    </source>
</evidence>